<accession>A0ABU4R9B9</accession>
<evidence type="ECO:0000313" key="1">
    <source>
        <dbReference type="EMBL" id="MDX6189156.1"/>
    </source>
</evidence>
<name>A0ABU4R9B9_9FLAO</name>
<comment type="caution">
    <text evidence="1">The sequence shown here is derived from an EMBL/GenBank/DDBJ whole genome shotgun (WGS) entry which is preliminary data.</text>
</comment>
<proteinExistence type="predicted"/>
<organism evidence="1 2">
    <name type="scientific">Flavobacterium cupriresistens</name>
    <dbReference type="NCBI Taxonomy" id="2893885"/>
    <lineage>
        <taxon>Bacteria</taxon>
        <taxon>Pseudomonadati</taxon>
        <taxon>Bacteroidota</taxon>
        <taxon>Flavobacteriia</taxon>
        <taxon>Flavobacteriales</taxon>
        <taxon>Flavobacteriaceae</taxon>
        <taxon>Flavobacterium</taxon>
    </lineage>
</organism>
<sequence length="67" mass="7250">MLKTFLNFSGIEVLSSEELKSLNGNGSGGIRCTVPWSPFTYNGPCIMLPREEEVIPLCTATVDGIIC</sequence>
<keyword evidence="2" id="KW-1185">Reference proteome</keyword>
<evidence type="ECO:0000313" key="2">
    <source>
        <dbReference type="Proteomes" id="UP001273350"/>
    </source>
</evidence>
<evidence type="ECO:0008006" key="3">
    <source>
        <dbReference type="Google" id="ProtNLM"/>
    </source>
</evidence>
<dbReference type="EMBL" id="JAWXVI010000004">
    <property type="protein sequence ID" value="MDX6189156.1"/>
    <property type="molecule type" value="Genomic_DNA"/>
</dbReference>
<reference evidence="1 2" key="1">
    <citation type="submission" date="2023-11" db="EMBL/GenBank/DDBJ databases">
        <title>Unpublished Manusciprt.</title>
        <authorList>
            <person name="Saticioglu I.B."/>
            <person name="Ay H."/>
            <person name="Ajmi N."/>
            <person name="Altun S."/>
            <person name="Duman M."/>
        </authorList>
    </citation>
    <scope>NUCLEOTIDE SEQUENCE [LARGE SCALE GENOMIC DNA]</scope>
    <source>
        <strain evidence="1 2">Fl-318</strain>
    </source>
</reference>
<gene>
    <name evidence="1" type="ORF">SGQ83_07350</name>
</gene>
<dbReference type="RefSeq" id="WP_230001909.1">
    <property type="nucleotide sequence ID" value="NZ_CP087134.1"/>
</dbReference>
<dbReference type="Proteomes" id="UP001273350">
    <property type="component" value="Unassembled WGS sequence"/>
</dbReference>
<protein>
    <recommendedName>
        <fullName evidence="3">Bacteriocin</fullName>
    </recommendedName>
</protein>